<gene>
    <name evidence="1" type="ORF">BN1723_017624</name>
</gene>
<protein>
    <submittedName>
        <fullName evidence="1">Uncharacterized protein</fullName>
    </submittedName>
</protein>
<evidence type="ECO:0000313" key="1">
    <source>
        <dbReference type="EMBL" id="CRK18151.1"/>
    </source>
</evidence>
<dbReference type="Proteomes" id="UP000045706">
    <property type="component" value="Unassembled WGS sequence"/>
</dbReference>
<accession>A0A0G4L852</accession>
<reference evidence="2" key="1">
    <citation type="submission" date="2015-05" db="EMBL/GenBank/DDBJ databases">
        <authorList>
            <person name="Fogelqvist Johan"/>
        </authorList>
    </citation>
    <scope>NUCLEOTIDE SEQUENCE [LARGE SCALE GENOMIC DNA]</scope>
</reference>
<proteinExistence type="predicted"/>
<feature type="non-terminal residue" evidence="1">
    <location>
        <position position="410"/>
    </location>
</feature>
<organism evidence="1 2">
    <name type="scientific">Verticillium longisporum</name>
    <name type="common">Verticillium dahliae var. longisporum</name>
    <dbReference type="NCBI Taxonomy" id="100787"/>
    <lineage>
        <taxon>Eukaryota</taxon>
        <taxon>Fungi</taxon>
        <taxon>Dikarya</taxon>
        <taxon>Ascomycota</taxon>
        <taxon>Pezizomycotina</taxon>
        <taxon>Sordariomycetes</taxon>
        <taxon>Hypocreomycetidae</taxon>
        <taxon>Glomerellales</taxon>
        <taxon>Plectosphaerellaceae</taxon>
        <taxon>Verticillium</taxon>
    </lineage>
</organism>
<evidence type="ECO:0000313" key="2">
    <source>
        <dbReference type="Proteomes" id="UP000045706"/>
    </source>
</evidence>
<dbReference type="AlphaFoldDB" id="A0A0G4L852"/>
<name>A0A0G4L852_VERLO</name>
<dbReference type="EMBL" id="CVQI01008691">
    <property type="protein sequence ID" value="CRK18151.1"/>
    <property type="molecule type" value="Genomic_DNA"/>
</dbReference>
<sequence>MAQKPQQFDVLGETRARVDRPRDSLALIFKRALELGLDDVSKDGGVRFTVGTMCSGTDAPILALRELQDAALAMGYNHLFDFDHQFSVEIEAYKQAFIERNSKPSGEIYRDVIQLWKTDGEIFKECAKETAPGEKWMRVSDHHHKDALSLISFALGALKADHLPREFKVGLLERAGAACRILDADFPNPKIHLLWEGLKVKKLFDDSEAAQKLAESYSKRPLPLELDVQIVRADQPRHTGDLYSGRARGNIAQEPELIVRILFNPTALAHRAWLHLPRDGLIRGIRRDVMQDGHIGFAVDVEFVDPSLKMIEPFEACLSQDVISSATYDLAIQLPSFDSCGVQLRPDQIQSVQWMIEKESSNSYFVEKEVEEFLVPSSSIRLRSHAEVVNRARGGVLAHDVGFGTLAAVW</sequence>